<dbReference type="STRING" id="1758178.GCA_001550095_01113"/>
<accession>A0A291GGF6</accession>
<dbReference type="Pfam" id="PF00501">
    <property type="entry name" value="AMP-binding"/>
    <property type="match status" value="1"/>
</dbReference>
<dbReference type="SUPFAM" id="SSF56801">
    <property type="entry name" value="Acetyl-CoA synthetase-like"/>
    <property type="match status" value="1"/>
</dbReference>
<dbReference type="OrthoDB" id="9803968at2"/>
<dbReference type="PANTHER" id="PTHR43767">
    <property type="entry name" value="LONG-CHAIN-FATTY-ACID--COA LIGASE"/>
    <property type="match status" value="1"/>
</dbReference>
<evidence type="ECO:0000313" key="3">
    <source>
        <dbReference type="EMBL" id="ATG49142.1"/>
    </source>
</evidence>
<evidence type="ECO:0008006" key="5">
    <source>
        <dbReference type="Google" id="ProtNLM"/>
    </source>
</evidence>
<protein>
    <recommendedName>
        <fullName evidence="5">Long-chain fatty acid--CoA ligase</fullName>
    </recommendedName>
</protein>
<feature type="domain" description="AMP-dependent synthetase/ligase" evidence="1">
    <location>
        <begin position="22"/>
        <end position="361"/>
    </location>
</feature>
<name>A0A291GGF6_9RHOB</name>
<gene>
    <name evidence="3" type="ORF">CEW89_17145</name>
</gene>
<evidence type="ECO:0000313" key="4">
    <source>
        <dbReference type="Proteomes" id="UP000217935"/>
    </source>
</evidence>
<dbReference type="Proteomes" id="UP000217935">
    <property type="component" value="Chromosome"/>
</dbReference>
<dbReference type="PANTHER" id="PTHR43767:SF10">
    <property type="entry name" value="SURFACTIN SYNTHASE SUBUNIT 1"/>
    <property type="match status" value="1"/>
</dbReference>
<dbReference type="InterPro" id="IPR050237">
    <property type="entry name" value="ATP-dep_AMP-bd_enzyme"/>
</dbReference>
<keyword evidence="4" id="KW-1185">Reference proteome</keyword>
<dbReference type="Pfam" id="PF13193">
    <property type="entry name" value="AMP-binding_C"/>
    <property type="match status" value="1"/>
</dbReference>
<dbReference type="InterPro" id="IPR025110">
    <property type="entry name" value="AMP-bd_C"/>
</dbReference>
<dbReference type="InterPro" id="IPR000873">
    <property type="entry name" value="AMP-dep_synth/lig_dom"/>
</dbReference>
<sequence>MDPHMSQQNHSNLADTFHALGARYGARSALVSGARSVSFAGLVATSAQWARQFQAEGLKAGDQVGLVLRDSVDTVLAMVAIWMLDAVAVPIDFRNRADERGRLSEEFDLAALLEDRDLSNGAYRSIACDAGWKDTAARHSDAPVERKGTESHPALISLTSGTTGRPLGIVASHRTIQLRSFGYGFEAHYPFEGKFLNAYPLSFSASRNHTIGQLMRGATVCFHPPIFAADELIEKVNSQGITFLFAVPATVKAMLGLSNGTGKPLMPDLKMLYCGGSGMEAHDKLRAWQELTPGFLHCFSSSVSGTCSVLAGADVASHSHTDGRVLPTVRLEIVDEDHTPLPAGEVGALRVRSHGMAEGMYKNRARDTGDKIRDGWAYTGDLAKVSTDGFLTVVGRSSDMIIRGGANVYPAEIETVLQAVPGVADVAVTGFASVEFGEEIAAFVVAKSGVTEGDLAAECRVQLAPDKRPRKFIFLDSLPRNTNGKVLRRELRASLES</sequence>
<dbReference type="InterPro" id="IPR045851">
    <property type="entry name" value="AMP-bd_C_sf"/>
</dbReference>
<dbReference type="AlphaFoldDB" id="A0A291GGF6"/>
<feature type="domain" description="AMP-binding enzyme C-terminal" evidence="2">
    <location>
        <begin position="412"/>
        <end position="485"/>
    </location>
</feature>
<evidence type="ECO:0000259" key="1">
    <source>
        <dbReference type="Pfam" id="PF00501"/>
    </source>
</evidence>
<reference evidence="3 4" key="1">
    <citation type="submission" date="2017-06" db="EMBL/GenBank/DDBJ databases">
        <title>Celeribacter sp. TSPH2 complete genome sequence.</title>
        <authorList>
            <person name="Woo J.-H."/>
            <person name="Kim H.-S."/>
        </authorList>
    </citation>
    <scope>NUCLEOTIDE SEQUENCE [LARGE SCALE GENOMIC DNA]</scope>
    <source>
        <strain evidence="3 4">TSPH2</strain>
    </source>
</reference>
<dbReference type="Gene3D" id="3.40.50.12780">
    <property type="entry name" value="N-terminal domain of ligase-like"/>
    <property type="match status" value="1"/>
</dbReference>
<dbReference type="KEGG" id="ceh:CEW89_17145"/>
<dbReference type="EMBL" id="CP022196">
    <property type="protein sequence ID" value="ATG49142.1"/>
    <property type="molecule type" value="Genomic_DNA"/>
</dbReference>
<dbReference type="Gene3D" id="3.30.300.30">
    <property type="match status" value="1"/>
</dbReference>
<dbReference type="GO" id="GO:0016877">
    <property type="term" value="F:ligase activity, forming carbon-sulfur bonds"/>
    <property type="evidence" value="ECO:0007669"/>
    <property type="project" value="UniProtKB-ARBA"/>
</dbReference>
<proteinExistence type="predicted"/>
<dbReference type="InterPro" id="IPR042099">
    <property type="entry name" value="ANL_N_sf"/>
</dbReference>
<organism evidence="3 4">
    <name type="scientific">Celeribacter ethanolicus</name>
    <dbReference type="NCBI Taxonomy" id="1758178"/>
    <lineage>
        <taxon>Bacteria</taxon>
        <taxon>Pseudomonadati</taxon>
        <taxon>Pseudomonadota</taxon>
        <taxon>Alphaproteobacteria</taxon>
        <taxon>Rhodobacterales</taxon>
        <taxon>Roseobacteraceae</taxon>
        <taxon>Celeribacter</taxon>
    </lineage>
</organism>
<evidence type="ECO:0000259" key="2">
    <source>
        <dbReference type="Pfam" id="PF13193"/>
    </source>
</evidence>